<evidence type="ECO:0000256" key="6">
    <source>
        <dbReference type="SAM" id="MobiDB-lite"/>
    </source>
</evidence>
<dbReference type="PIRSF" id="PIRSF019693">
    <property type="entry name" value="VAMP-associated"/>
    <property type="match status" value="1"/>
</dbReference>
<evidence type="ECO:0000256" key="1">
    <source>
        <dbReference type="ARBA" id="ARBA00004211"/>
    </source>
</evidence>
<reference evidence="9" key="1">
    <citation type="journal article" date="2022" name="IScience">
        <title>Evolution of zygomycete secretomes and the origins of terrestrial fungal ecologies.</title>
        <authorList>
            <person name="Chang Y."/>
            <person name="Wang Y."/>
            <person name="Mondo S."/>
            <person name="Ahrendt S."/>
            <person name="Andreopoulos W."/>
            <person name="Barry K."/>
            <person name="Beard J."/>
            <person name="Benny G.L."/>
            <person name="Blankenship S."/>
            <person name="Bonito G."/>
            <person name="Cuomo C."/>
            <person name="Desiro A."/>
            <person name="Gervers K.A."/>
            <person name="Hundley H."/>
            <person name="Kuo A."/>
            <person name="LaButti K."/>
            <person name="Lang B.F."/>
            <person name="Lipzen A."/>
            <person name="O'Donnell K."/>
            <person name="Pangilinan J."/>
            <person name="Reynolds N."/>
            <person name="Sandor L."/>
            <person name="Smith M.E."/>
            <person name="Tsang A."/>
            <person name="Grigoriev I.V."/>
            <person name="Stajich J.E."/>
            <person name="Spatafora J.W."/>
        </authorList>
    </citation>
    <scope>NUCLEOTIDE SEQUENCE</scope>
    <source>
        <strain evidence="9">RSA 2281</strain>
    </source>
</reference>
<evidence type="ECO:0000259" key="8">
    <source>
        <dbReference type="PROSITE" id="PS50202"/>
    </source>
</evidence>
<dbReference type="PANTHER" id="PTHR10809:SF6">
    <property type="entry name" value="AT11025P-RELATED"/>
    <property type="match status" value="1"/>
</dbReference>
<dbReference type="InterPro" id="IPR000535">
    <property type="entry name" value="MSP_dom"/>
</dbReference>
<evidence type="ECO:0000313" key="9">
    <source>
        <dbReference type="EMBL" id="KAI9247155.1"/>
    </source>
</evidence>
<feature type="compositionally biased region" description="Acidic residues" evidence="6">
    <location>
        <begin position="248"/>
        <end position="259"/>
    </location>
</feature>
<dbReference type="EMBL" id="JAIXMP010000043">
    <property type="protein sequence ID" value="KAI9247155.1"/>
    <property type="molecule type" value="Genomic_DNA"/>
</dbReference>
<evidence type="ECO:0000256" key="4">
    <source>
        <dbReference type="ARBA" id="ARBA00022989"/>
    </source>
</evidence>
<proteinExistence type="inferred from homology"/>
<dbReference type="GO" id="GO:0090158">
    <property type="term" value="P:endoplasmic reticulum membrane organization"/>
    <property type="evidence" value="ECO:0007669"/>
    <property type="project" value="TreeGrafter"/>
</dbReference>
<protein>
    <submittedName>
        <fullName evidence="9">PapD-like protein</fullName>
    </submittedName>
</protein>
<comment type="caution">
    <text evidence="9">The sequence shown here is derived from an EMBL/GenBank/DDBJ whole genome shotgun (WGS) entry which is preliminary data.</text>
</comment>
<dbReference type="Gene3D" id="2.60.40.10">
    <property type="entry name" value="Immunoglobulins"/>
    <property type="match status" value="1"/>
</dbReference>
<organism evidence="9 10">
    <name type="scientific">Phascolomyces articulosus</name>
    <dbReference type="NCBI Taxonomy" id="60185"/>
    <lineage>
        <taxon>Eukaryota</taxon>
        <taxon>Fungi</taxon>
        <taxon>Fungi incertae sedis</taxon>
        <taxon>Mucoromycota</taxon>
        <taxon>Mucoromycotina</taxon>
        <taxon>Mucoromycetes</taxon>
        <taxon>Mucorales</taxon>
        <taxon>Lichtheimiaceae</taxon>
        <taxon>Phascolomyces</taxon>
    </lineage>
</organism>
<sequence length="327" mass="38071">MSVLLEPSTHLTFTRPFSHPVATETISIENPSKVPISFKVKTTAPKQYCVKPNTGRIEPNERIQVQESKIEGYECKDKFLIQTTEIKPIYKDMNLTEMWQQIESEEKEPVYRHKLKCILGIPPTKRRQSEPLKEKLSMIQQHPSQVLRRDTTDSLPMKDAPTTLLPMNSSSSTSTSTEEEEENLMHQQQEERVVAVQEENARLTKQVKTTQEAMNQLRQELLLATRQCSQLEQRCLQYKEALLQDLADNDDDEEEESDHEQDKEKKDQEMNEKGEIVKEKERHRKQYRRERLAYILEQENKQVEGHPIAVAWTAAALTFGIAFYVLC</sequence>
<dbReference type="GO" id="GO:0061817">
    <property type="term" value="P:endoplasmic reticulum-plasma membrane tethering"/>
    <property type="evidence" value="ECO:0007669"/>
    <property type="project" value="TreeGrafter"/>
</dbReference>
<comment type="subcellular location">
    <subcellularLocation>
        <location evidence="1">Membrane</location>
        <topology evidence="1">Single-pass type IV membrane protein</topology>
    </subcellularLocation>
</comment>
<dbReference type="InterPro" id="IPR016763">
    <property type="entry name" value="VAP"/>
</dbReference>
<dbReference type="PROSITE" id="PS50202">
    <property type="entry name" value="MSP"/>
    <property type="match status" value="1"/>
</dbReference>
<dbReference type="SUPFAM" id="SSF49354">
    <property type="entry name" value="PapD-like"/>
    <property type="match status" value="1"/>
</dbReference>
<feature type="domain" description="MSP" evidence="8">
    <location>
        <begin position="2"/>
        <end position="120"/>
    </location>
</feature>
<evidence type="ECO:0000256" key="5">
    <source>
        <dbReference type="ARBA" id="ARBA00023136"/>
    </source>
</evidence>
<keyword evidence="4 7" id="KW-1133">Transmembrane helix</keyword>
<dbReference type="Pfam" id="PF00635">
    <property type="entry name" value="Motile_Sperm"/>
    <property type="match status" value="1"/>
</dbReference>
<name>A0AAD5JYV9_9FUNG</name>
<keyword evidence="5 7" id="KW-0472">Membrane</keyword>
<dbReference type="Proteomes" id="UP001209540">
    <property type="component" value="Unassembled WGS sequence"/>
</dbReference>
<keyword evidence="10" id="KW-1185">Reference proteome</keyword>
<evidence type="ECO:0000313" key="10">
    <source>
        <dbReference type="Proteomes" id="UP001209540"/>
    </source>
</evidence>
<comment type="similarity">
    <text evidence="2">Belongs to the VAMP-associated protein (VAP) (TC 9.B.17) family.</text>
</comment>
<reference evidence="9" key="2">
    <citation type="submission" date="2023-02" db="EMBL/GenBank/DDBJ databases">
        <authorList>
            <consortium name="DOE Joint Genome Institute"/>
            <person name="Mondo S.J."/>
            <person name="Chang Y."/>
            <person name="Wang Y."/>
            <person name="Ahrendt S."/>
            <person name="Andreopoulos W."/>
            <person name="Barry K."/>
            <person name="Beard J."/>
            <person name="Benny G.L."/>
            <person name="Blankenship S."/>
            <person name="Bonito G."/>
            <person name="Cuomo C."/>
            <person name="Desiro A."/>
            <person name="Gervers K.A."/>
            <person name="Hundley H."/>
            <person name="Kuo A."/>
            <person name="LaButti K."/>
            <person name="Lang B.F."/>
            <person name="Lipzen A."/>
            <person name="O'Donnell K."/>
            <person name="Pangilinan J."/>
            <person name="Reynolds N."/>
            <person name="Sandor L."/>
            <person name="Smith M.W."/>
            <person name="Tsang A."/>
            <person name="Grigoriev I.V."/>
            <person name="Stajich J.E."/>
            <person name="Spatafora J.W."/>
        </authorList>
    </citation>
    <scope>NUCLEOTIDE SEQUENCE</scope>
    <source>
        <strain evidence="9">RSA 2281</strain>
    </source>
</reference>
<feature type="region of interest" description="Disordered" evidence="6">
    <location>
        <begin position="248"/>
        <end position="284"/>
    </location>
</feature>
<dbReference type="GO" id="GO:0005886">
    <property type="term" value="C:plasma membrane"/>
    <property type="evidence" value="ECO:0007669"/>
    <property type="project" value="TreeGrafter"/>
</dbReference>
<gene>
    <name evidence="9" type="ORF">BDA99DRAFT_257433</name>
</gene>
<dbReference type="PANTHER" id="PTHR10809">
    <property type="entry name" value="VESICLE-ASSOCIATED MEMBRANE PROTEIN-ASSOCIATED PROTEIN"/>
    <property type="match status" value="1"/>
</dbReference>
<dbReference type="GO" id="GO:0005789">
    <property type="term" value="C:endoplasmic reticulum membrane"/>
    <property type="evidence" value="ECO:0007669"/>
    <property type="project" value="InterPro"/>
</dbReference>
<keyword evidence="3 7" id="KW-0812">Transmembrane</keyword>
<dbReference type="AlphaFoldDB" id="A0AAD5JYV9"/>
<dbReference type="InterPro" id="IPR013783">
    <property type="entry name" value="Ig-like_fold"/>
</dbReference>
<dbReference type="InterPro" id="IPR008962">
    <property type="entry name" value="PapD-like_sf"/>
</dbReference>
<feature type="transmembrane region" description="Helical" evidence="7">
    <location>
        <begin position="308"/>
        <end position="326"/>
    </location>
</feature>
<feature type="compositionally biased region" description="Basic and acidic residues" evidence="6">
    <location>
        <begin position="260"/>
        <end position="280"/>
    </location>
</feature>
<evidence type="ECO:0000256" key="2">
    <source>
        <dbReference type="ARBA" id="ARBA00008932"/>
    </source>
</evidence>
<evidence type="ECO:0000256" key="7">
    <source>
        <dbReference type="SAM" id="Phobius"/>
    </source>
</evidence>
<feature type="region of interest" description="Disordered" evidence="6">
    <location>
        <begin position="126"/>
        <end position="191"/>
    </location>
</feature>
<evidence type="ECO:0000256" key="3">
    <source>
        <dbReference type="ARBA" id="ARBA00022692"/>
    </source>
</evidence>
<accession>A0AAD5JYV9</accession>
<feature type="compositionally biased region" description="Basic and acidic residues" evidence="6">
    <location>
        <begin position="127"/>
        <end position="136"/>
    </location>
</feature>